<protein>
    <submittedName>
        <fullName evidence="3">Uncharacterized protein</fullName>
    </submittedName>
</protein>
<keyword evidence="2" id="KW-0812">Transmembrane</keyword>
<dbReference type="EMBL" id="BARW01012275">
    <property type="protein sequence ID" value="GAI82413.1"/>
    <property type="molecule type" value="Genomic_DNA"/>
</dbReference>
<sequence length="160" mass="18725">PILIERRMFILESIDELVSRKKIYNLRIVVKRISDISVKSSIENILDDLQIKNSFLKKEYQKLEKLRLITYSEQQKFSSIFEELAEKRDKTPKYFQSRESMTTLMMGILLILITSIFAVAPFVNIQVPDILNSTFFIILGFFFGQTIGRLASFKETKKSE</sequence>
<organism evidence="3">
    <name type="scientific">marine sediment metagenome</name>
    <dbReference type="NCBI Taxonomy" id="412755"/>
    <lineage>
        <taxon>unclassified sequences</taxon>
        <taxon>metagenomes</taxon>
        <taxon>ecological metagenomes</taxon>
    </lineage>
</organism>
<comment type="caution">
    <text evidence="3">The sequence shown here is derived from an EMBL/GenBank/DDBJ whole genome shotgun (WGS) entry which is preliminary data.</text>
</comment>
<feature type="coiled-coil region" evidence="1">
    <location>
        <begin position="39"/>
        <end position="66"/>
    </location>
</feature>
<accession>X1RP27</accession>
<keyword evidence="2" id="KW-0472">Membrane</keyword>
<feature type="non-terminal residue" evidence="3">
    <location>
        <position position="1"/>
    </location>
</feature>
<gene>
    <name evidence="3" type="ORF">S12H4_23218</name>
</gene>
<evidence type="ECO:0000256" key="2">
    <source>
        <dbReference type="SAM" id="Phobius"/>
    </source>
</evidence>
<keyword evidence="2" id="KW-1133">Transmembrane helix</keyword>
<dbReference type="AlphaFoldDB" id="X1RP27"/>
<feature type="transmembrane region" description="Helical" evidence="2">
    <location>
        <begin position="103"/>
        <end position="124"/>
    </location>
</feature>
<evidence type="ECO:0000256" key="1">
    <source>
        <dbReference type="SAM" id="Coils"/>
    </source>
</evidence>
<keyword evidence="1" id="KW-0175">Coiled coil</keyword>
<feature type="transmembrane region" description="Helical" evidence="2">
    <location>
        <begin position="130"/>
        <end position="151"/>
    </location>
</feature>
<proteinExistence type="predicted"/>
<name>X1RP27_9ZZZZ</name>
<evidence type="ECO:0000313" key="3">
    <source>
        <dbReference type="EMBL" id="GAI82413.1"/>
    </source>
</evidence>
<reference evidence="3" key="1">
    <citation type="journal article" date="2014" name="Front. Microbiol.">
        <title>High frequency of phylogenetically diverse reductive dehalogenase-homologous genes in deep subseafloor sedimentary metagenomes.</title>
        <authorList>
            <person name="Kawai M."/>
            <person name="Futagami T."/>
            <person name="Toyoda A."/>
            <person name="Takaki Y."/>
            <person name="Nishi S."/>
            <person name="Hori S."/>
            <person name="Arai W."/>
            <person name="Tsubouchi T."/>
            <person name="Morono Y."/>
            <person name="Uchiyama I."/>
            <person name="Ito T."/>
            <person name="Fujiyama A."/>
            <person name="Inagaki F."/>
            <person name="Takami H."/>
        </authorList>
    </citation>
    <scope>NUCLEOTIDE SEQUENCE</scope>
    <source>
        <strain evidence="3">Expedition CK06-06</strain>
    </source>
</reference>